<evidence type="ECO:0000256" key="3">
    <source>
        <dbReference type="ARBA" id="ARBA00011245"/>
    </source>
</evidence>
<comment type="subunit">
    <text evidence="3">Monomer.</text>
</comment>
<dbReference type="AlphaFoldDB" id="A0A8C5H9X4"/>
<protein>
    <recommendedName>
        <fullName evidence="6">Heme-binding protein 1</fullName>
    </recommendedName>
</protein>
<evidence type="ECO:0000256" key="2">
    <source>
        <dbReference type="ARBA" id="ARBA00009817"/>
    </source>
</evidence>
<organism evidence="8 9">
    <name type="scientific">Gouania willdenowi</name>
    <name type="common">Blunt-snouted clingfish</name>
    <name type="synonym">Lepadogaster willdenowi</name>
    <dbReference type="NCBI Taxonomy" id="441366"/>
    <lineage>
        <taxon>Eukaryota</taxon>
        <taxon>Metazoa</taxon>
        <taxon>Chordata</taxon>
        <taxon>Craniata</taxon>
        <taxon>Vertebrata</taxon>
        <taxon>Euteleostomi</taxon>
        <taxon>Actinopterygii</taxon>
        <taxon>Neopterygii</taxon>
        <taxon>Teleostei</taxon>
        <taxon>Neoteleostei</taxon>
        <taxon>Acanthomorphata</taxon>
        <taxon>Ovalentaria</taxon>
        <taxon>Blenniimorphae</taxon>
        <taxon>Blenniiformes</taxon>
        <taxon>Gobiesocoidei</taxon>
        <taxon>Gobiesocidae</taxon>
        <taxon>Gobiesocinae</taxon>
        <taxon>Gouania</taxon>
    </lineage>
</organism>
<reference evidence="8" key="1">
    <citation type="submission" date="2020-06" db="EMBL/GenBank/DDBJ databases">
        <authorList>
            <consortium name="Wellcome Sanger Institute Data Sharing"/>
        </authorList>
    </citation>
    <scope>NUCLEOTIDE SEQUENCE [LARGE SCALE GENOMIC DNA]</scope>
</reference>
<sequence>MMYLSGVICFLLILTVEARVGNSSYFCHETEECLYFDRICGNEDYEVRRYDSVQWVSTDEECYFMEFAAWKAFHRLHDYIKGENEEGIKMEMTSPVVIQVMKTSFWRPNKYTISFLLPSEYQEYPPEPTQTDPLVYIQRTPEMYVYVKSYGGWATTIMDKIKSYFLSCDLDKQHADYVETIHYSACYNSPMTILNRHNEVWMEALGNPACGHEEMSFY</sequence>
<dbReference type="FunFam" id="3.20.80.10:FF:000003">
    <property type="entry name" value="Heme-binding protein 1"/>
    <property type="match status" value="1"/>
</dbReference>
<evidence type="ECO:0000313" key="9">
    <source>
        <dbReference type="Proteomes" id="UP000694680"/>
    </source>
</evidence>
<keyword evidence="7" id="KW-0732">Signal</keyword>
<evidence type="ECO:0000313" key="8">
    <source>
        <dbReference type="Ensembl" id="ENSGWIP00000041683.1"/>
    </source>
</evidence>
<name>A0A8C5H9X4_GOUWI</name>
<feature type="signal peptide" evidence="7">
    <location>
        <begin position="1"/>
        <end position="18"/>
    </location>
</feature>
<keyword evidence="9" id="KW-1185">Reference proteome</keyword>
<comment type="subcellular location">
    <subcellularLocation>
        <location evidence="1">Cytoplasm</location>
    </subcellularLocation>
</comment>
<dbReference type="Proteomes" id="UP000694680">
    <property type="component" value="Chromosome 8"/>
</dbReference>
<evidence type="ECO:0000256" key="4">
    <source>
        <dbReference type="ARBA" id="ARBA00022490"/>
    </source>
</evidence>
<dbReference type="SUPFAM" id="SSF55136">
    <property type="entry name" value="Probable bacterial effector-binding domain"/>
    <property type="match status" value="1"/>
</dbReference>
<evidence type="ECO:0000256" key="1">
    <source>
        <dbReference type="ARBA" id="ARBA00004496"/>
    </source>
</evidence>
<feature type="chain" id="PRO_5034315949" description="Heme-binding protein 1" evidence="7">
    <location>
        <begin position="19"/>
        <end position="218"/>
    </location>
</feature>
<dbReference type="OrthoDB" id="6424451at2759"/>
<dbReference type="InterPro" id="IPR011256">
    <property type="entry name" value="Reg_factor_effector_dom_sf"/>
</dbReference>
<reference evidence="8" key="2">
    <citation type="submission" date="2025-08" db="UniProtKB">
        <authorList>
            <consortium name="Ensembl"/>
        </authorList>
    </citation>
    <scope>IDENTIFICATION</scope>
</reference>
<dbReference type="PANTHER" id="PTHR11220">
    <property type="entry name" value="HEME-BINDING PROTEIN-RELATED"/>
    <property type="match status" value="1"/>
</dbReference>
<evidence type="ECO:0000256" key="6">
    <source>
        <dbReference type="ARBA" id="ARBA00040755"/>
    </source>
</evidence>
<dbReference type="Pfam" id="PF04832">
    <property type="entry name" value="SOUL"/>
    <property type="match status" value="1"/>
</dbReference>
<dbReference type="Ensembl" id="ENSGWIT00000045265.1">
    <property type="protein sequence ID" value="ENSGWIP00000041683.1"/>
    <property type="gene ID" value="ENSGWIG00000020984.1"/>
</dbReference>
<dbReference type="InterPro" id="IPR006917">
    <property type="entry name" value="SOUL_heme-bd"/>
</dbReference>
<dbReference type="RefSeq" id="XP_028310766.1">
    <property type="nucleotide sequence ID" value="XM_028454965.1"/>
</dbReference>
<gene>
    <name evidence="8" type="primary">LOC114468207</name>
</gene>
<evidence type="ECO:0000256" key="5">
    <source>
        <dbReference type="ARBA" id="ARBA00037673"/>
    </source>
</evidence>
<proteinExistence type="inferred from homology"/>
<dbReference type="Gene3D" id="3.20.80.10">
    <property type="entry name" value="Regulatory factor, effector binding domain"/>
    <property type="match status" value="1"/>
</dbReference>
<reference evidence="8" key="3">
    <citation type="submission" date="2025-09" db="UniProtKB">
        <authorList>
            <consortium name="Ensembl"/>
        </authorList>
    </citation>
    <scope>IDENTIFICATION</scope>
</reference>
<comment type="function">
    <text evidence="5">May bind free porphyrinogens that may be present in the cell and thus facilitate removal of these potentially toxic compound. Binds with a high affinity to one molecule of heme or porphyrins. It binds metalloporphyrins, free porphyrins and N-methylprotoporphyrin with similar affinities.</text>
</comment>
<dbReference type="GO" id="GO:0020037">
    <property type="term" value="F:heme binding"/>
    <property type="evidence" value="ECO:0007669"/>
    <property type="project" value="TreeGrafter"/>
</dbReference>
<accession>A0A8C5H9X4</accession>
<comment type="similarity">
    <text evidence="2">Belongs to the HEBP family.</text>
</comment>
<keyword evidence="4" id="KW-0963">Cytoplasm</keyword>
<dbReference type="GeneID" id="114468207"/>
<dbReference type="PANTHER" id="PTHR11220:SF1">
    <property type="entry name" value="HEME-BINDING PROTEIN 2"/>
    <property type="match status" value="1"/>
</dbReference>
<evidence type="ECO:0000256" key="7">
    <source>
        <dbReference type="SAM" id="SignalP"/>
    </source>
</evidence>
<dbReference type="GO" id="GO:0005737">
    <property type="term" value="C:cytoplasm"/>
    <property type="evidence" value="ECO:0007669"/>
    <property type="project" value="UniProtKB-SubCell"/>
</dbReference>